<dbReference type="Gene3D" id="3.40.50.12780">
    <property type="entry name" value="N-terminal domain of ligase-like"/>
    <property type="match status" value="1"/>
</dbReference>
<dbReference type="InterPro" id="IPR025110">
    <property type="entry name" value="AMP-bd_C"/>
</dbReference>
<keyword evidence="9" id="KW-1185">Reference proteome</keyword>
<dbReference type="Proteomes" id="UP000198733">
    <property type="component" value="Unassembled WGS sequence"/>
</dbReference>
<sequence>MNSISYWIHKRAEITPDRVAMIGVKEESTYRDLSQDIHKMASILKHKLLLSQGDRVAILSQNREEYMVTYFAIAHLGLIAVPLNIRLSAPELAFQIKDSGARTIIYERETEVLYNDIRNHINFGNAFSFDESDISKLSYEEISESSHLSSDPFIICYTSGTTGRPKGAVLTQENMYWNAVNNQLAIDITSADKSIILLPLFHIGGIGLFAFPTLLAGGTIIIPEKFEPESAIQTIEDYQVTVVMGVPAIHDAIRKSKEFKTANFELVRWFYSGGAPCPEELINAYIDHGLPFGQGFGMTETAPTIFMISKEDYKRKVGSIGKPVMFTDITIIDEGGESVPDGEIGELLIKGPNVMKEYWGLPDETDKALRDGWLYSGDLVRRDEEGFIYVAGRKKDMIISGGENIYPLEIEQVIKELAQVSETAVIGVHDEKWGEVPIAFLSPNRNHSVISDEVKAYCSSKLGKYKIPKKIIKLDELPKNATGKIDKKALRTIWDRGEILHEF</sequence>
<evidence type="ECO:0000259" key="6">
    <source>
        <dbReference type="Pfam" id="PF00501"/>
    </source>
</evidence>
<dbReference type="InterPro" id="IPR020845">
    <property type="entry name" value="AMP-binding_CS"/>
</dbReference>
<dbReference type="Gene3D" id="3.30.300.30">
    <property type="match status" value="1"/>
</dbReference>
<dbReference type="PANTHER" id="PTHR43201">
    <property type="entry name" value="ACYL-COA SYNTHETASE"/>
    <property type="match status" value="1"/>
</dbReference>
<protein>
    <submittedName>
        <fullName evidence="8">Fatty-acyl-CoA synthase</fullName>
    </submittedName>
</protein>
<feature type="domain" description="AMP-dependent synthetase/ligase" evidence="6">
    <location>
        <begin position="10"/>
        <end position="359"/>
    </location>
</feature>
<keyword evidence="4" id="KW-0547">Nucleotide-binding</keyword>
<comment type="caution">
    <text evidence="8">The sequence shown here is derived from an EMBL/GenBank/DDBJ whole genome shotgun (WGS) entry which is preliminary data.</text>
</comment>
<organism evidence="8 9">
    <name type="scientific">Virgibacillus subterraneus</name>
    <dbReference type="NCBI Taxonomy" id="621109"/>
    <lineage>
        <taxon>Bacteria</taxon>
        <taxon>Bacillati</taxon>
        <taxon>Bacillota</taxon>
        <taxon>Bacilli</taxon>
        <taxon>Bacillales</taxon>
        <taxon>Bacillaceae</taxon>
        <taxon>Virgibacillus</taxon>
    </lineage>
</organism>
<gene>
    <name evidence="8" type="ORF">SAMN05216232_3405</name>
</gene>
<dbReference type="InterPro" id="IPR042099">
    <property type="entry name" value="ANL_N_sf"/>
</dbReference>
<proteinExistence type="inferred from homology"/>
<dbReference type="SUPFAM" id="SSF56801">
    <property type="entry name" value="Acetyl-CoA synthetase-like"/>
    <property type="match status" value="1"/>
</dbReference>
<dbReference type="InterPro" id="IPR000873">
    <property type="entry name" value="AMP-dep_synth/lig_dom"/>
</dbReference>
<evidence type="ECO:0000256" key="3">
    <source>
        <dbReference type="ARBA" id="ARBA00022598"/>
    </source>
</evidence>
<name>A0A1H9J5A4_9BACI</name>
<dbReference type="CDD" id="cd17631">
    <property type="entry name" value="FACL_FadD13-like"/>
    <property type="match status" value="1"/>
</dbReference>
<evidence type="ECO:0000313" key="8">
    <source>
        <dbReference type="EMBL" id="SEQ81968.1"/>
    </source>
</evidence>
<evidence type="ECO:0000256" key="1">
    <source>
        <dbReference type="ARBA" id="ARBA00006432"/>
    </source>
</evidence>
<dbReference type="PROSITE" id="PS00455">
    <property type="entry name" value="AMP_BINDING"/>
    <property type="match status" value="1"/>
</dbReference>
<dbReference type="Pfam" id="PF13193">
    <property type="entry name" value="AMP-binding_C"/>
    <property type="match status" value="1"/>
</dbReference>
<evidence type="ECO:0000313" key="9">
    <source>
        <dbReference type="Proteomes" id="UP000198733"/>
    </source>
</evidence>
<evidence type="ECO:0000256" key="4">
    <source>
        <dbReference type="ARBA" id="ARBA00022741"/>
    </source>
</evidence>
<dbReference type="Pfam" id="PF00501">
    <property type="entry name" value="AMP-binding"/>
    <property type="match status" value="1"/>
</dbReference>
<comment type="similarity">
    <text evidence="1">Belongs to the ATP-dependent AMP-binding enzyme family.</text>
</comment>
<dbReference type="RefSeq" id="WP_092505733.1">
    <property type="nucleotide sequence ID" value="NZ_FOEH01000006.1"/>
</dbReference>
<feature type="domain" description="AMP-binding enzyme C-terminal" evidence="7">
    <location>
        <begin position="409"/>
        <end position="484"/>
    </location>
</feature>
<keyword evidence="3" id="KW-0436">Ligase</keyword>
<dbReference type="EMBL" id="FOEH01000006">
    <property type="protein sequence ID" value="SEQ81968.1"/>
    <property type="molecule type" value="Genomic_DNA"/>
</dbReference>
<dbReference type="InterPro" id="IPR045851">
    <property type="entry name" value="AMP-bd_C_sf"/>
</dbReference>
<keyword evidence="5" id="KW-0067">ATP-binding</keyword>
<dbReference type="NCBIfam" id="TIGR01923">
    <property type="entry name" value="menE"/>
    <property type="match status" value="1"/>
</dbReference>
<reference evidence="8 9" key="1">
    <citation type="submission" date="2016-10" db="EMBL/GenBank/DDBJ databases">
        <authorList>
            <person name="Varghese N."/>
            <person name="Submissions S."/>
        </authorList>
    </citation>
    <scope>NUCLEOTIDE SEQUENCE [LARGE SCALE GENOMIC DNA]</scope>
    <source>
        <strain evidence="8 9">CGMCC 1.7734</strain>
    </source>
</reference>
<evidence type="ECO:0000259" key="7">
    <source>
        <dbReference type="Pfam" id="PF13193"/>
    </source>
</evidence>
<dbReference type="PANTHER" id="PTHR43201:SF5">
    <property type="entry name" value="MEDIUM-CHAIN ACYL-COA LIGASE ACSF2, MITOCHONDRIAL"/>
    <property type="match status" value="1"/>
</dbReference>
<evidence type="ECO:0000256" key="5">
    <source>
        <dbReference type="ARBA" id="ARBA00022840"/>
    </source>
</evidence>
<keyword evidence="2" id="KW-0474">Menaquinone biosynthesis</keyword>
<accession>A0A1H9J5A4</accession>
<dbReference type="InterPro" id="IPR010192">
    <property type="entry name" value="MenE"/>
</dbReference>
<evidence type="ECO:0000256" key="2">
    <source>
        <dbReference type="ARBA" id="ARBA00022428"/>
    </source>
</evidence>